<dbReference type="InterPro" id="IPR000847">
    <property type="entry name" value="LysR_HTH_N"/>
</dbReference>
<evidence type="ECO:0000313" key="6">
    <source>
        <dbReference type="EMBL" id="QLO13991.1"/>
    </source>
</evidence>
<evidence type="ECO:0000313" key="7">
    <source>
        <dbReference type="Proteomes" id="UP000510650"/>
    </source>
</evidence>
<evidence type="ECO:0000256" key="3">
    <source>
        <dbReference type="ARBA" id="ARBA00023125"/>
    </source>
</evidence>
<sequence length="93" mass="10337">MVSIYGLKDIDLKSIISFIVTMETGSQYNASRLLGCSVATISHNIKRTQLYCGTPLFIREGRRLTPTKDAVLLKAELKSCLLQLSSVLCKENE</sequence>
<reference evidence="7" key="1">
    <citation type="submission" date="2020-06" db="EMBL/GenBank/DDBJ databases">
        <title>REHAB project genomes.</title>
        <authorList>
            <person name="Shaw L.P."/>
        </authorList>
    </citation>
    <scope>NUCLEOTIDE SEQUENCE [LARGE SCALE GENOMIC DNA]</scope>
    <source>
        <strain evidence="7">RHBSTW-00398</strain>
    </source>
</reference>
<proteinExistence type="inferred from homology"/>
<protein>
    <submittedName>
        <fullName evidence="6">LysR family transcriptional regulator</fullName>
    </submittedName>
</protein>
<dbReference type="PANTHER" id="PTHR30118:SF15">
    <property type="entry name" value="TRANSCRIPTIONAL REGULATORY PROTEIN"/>
    <property type="match status" value="1"/>
</dbReference>
<dbReference type="GO" id="GO:0003677">
    <property type="term" value="F:DNA binding"/>
    <property type="evidence" value="ECO:0007669"/>
    <property type="project" value="UniProtKB-KW"/>
</dbReference>
<name>A0AAE7KYV2_CITFR</name>
<evidence type="ECO:0000256" key="1">
    <source>
        <dbReference type="ARBA" id="ARBA00009437"/>
    </source>
</evidence>
<dbReference type="InterPro" id="IPR036390">
    <property type="entry name" value="WH_DNA-bd_sf"/>
</dbReference>
<comment type="similarity">
    <text evidence="1">Belongs to the LysR transcriptional regulatory family.</text>
</comment>
<evidence type="ECO:0000259" key="5">
    <source>
        <dbReference type="PROSITE" id="PS50931"/>
    </source>
</evidence>
<keyword evidence="2" id="KW-0805">Transcription regulation</keyword>
<dbReference type="InterPro" id="IPR050389">
    <property type="entry name" value="LysR-type_TF"/>
</dbReference>
<dbReference type="EMBL" id="CP055538">
    <property type="protein sequence ID" value="QLO13991.1"/>
    <property type="molecule type" value="Genomic_DNA"/>
</dbReference>
<gene>
    <name evidence="6" type="ORF">HV183_11405</name>
</gene>
<evidence type="ECO:0000256" key="4">
    <source>
        <dbReference type="ARBA" id="ARBA00023163"/>
    </source>
</evidence>
<dbReference type="PANTHER" id="PTHR30118">
    <property type="entry name" value="HTH-TYPE TRANSCRIPTIONAL REGULATOR LEUO-RELATED"/>
    <property type="match status" value="1"/>
</dbReference>
<dbReference type="Gene3D" id="1.10.10.10">
    <property type="entry name" value="Winged helix-like DNA-binding domain superfamily/Winged helix DNA-binding domain"/>
    <property type="match status" value="1"/>
</dbReference>
<dbReference type="Pfam" id="PF00126">
    <property type="entry name" value="HTH_1"/>
    <property type="match status" value="1"/>
</dbReference>
<dbReference type="AlphaFoldDB" id="A0AAE7KYV2"/>
<dbReference type="GO" id="GO:0003700">
    <property type="term" value="F:DNA-binding transcription factor activity"/>
    <property type="evidence" value="ECO:0007669"/>
    <property type="project" value="InterPro"/>
</dbReference>
<dbReference type="InterPro" id="IPR036388">
    <property type="entry name" value="WH-like_DNA-bd_sf"/>
</dbReference>
<keyword evidence="4" id="KW-0804">Transcription</keyword>
<feature type="domain" description="HTH lysR-type" evidence="5">
    <location>
        <begin position="10"/>
        <end position="67"/>
    </location>
</feature>
<dbReference type="RefSeq" id="WP_181219691.1">
    <property type="nucleotide sequence ID" value="NZ_CP055538.1"/>
</dbReference>
<organism evidence="6 7">
    <name type="scientific">Citrobacter freundii</name>
    <dbReference type="NCBI Taxonomy" id="546"/>
    <lineage>
        <taxon>Bacteria</taxon>
        <taxon>Pseudomonadati</taxon>
        <taxon>Pseudomonadota</taxon>
        <taxon>Gammaproteobacteria</taxon>
        <taxon>Enterobacterales</taxon>
        <taxon>Enterobacteriaceae</taxon>
        <taxon>Citrobacter</taxon>
        <taxon>Citrobacter freundii complex</taxon>
    </lineage>
</organism>
<dbReference type="Proteomes" id="UP000510650">
    <property type="component" value="Chromosome"/>
</dbReference>
<dbReference type="SUPFAM" id="SSF46785">
    <property type="entry name" value="Winged helix' DNA-binding domain"/>
    <property type="match status" value="1"/>
</dbReference>
<accession>A0AAE7KYV2</accession>
<evidence type="ECO:0000256" key="2">
    <source>
        <dbReference type="ARBA" id="ARBA00023015"/>
    </source>
</evidence>
<keyword evidence="3" id="KW-0238">DNA-binding</keyword>
<dbReference type="PROSITE" id="PS50931">
    <property type="entry name" value="HTH_LYSR"/>
    <property type="match status" value="1"/>
</dbReference>